<dbReference type="OrthoDB" id="2121326at2759"/>
<gene>
    <name evidence="1" type="ORF">DLAC_01653</name>
</gene>
<evidence type="ECO:0000313" key="2">
    <source>
        <dbReference type="Proteomes" id="UP000076078"/>
    </source>
</evidence>
<keyword evidence="2" id="KW-1185">Reference proteome</keyword>
<dbReference type="EMBL" id="LODT01000006">
    <property type="protein sequence ID" value="KYR01651.1"/>
    <property type="molecule type" value="Genomic_DNA"/>
</dbReference>
<evidence type="ECO:0000313" key="1">
    <source>
        <dbReference type="EMBL" id="KYR01651.1"/>
    </source>
</evidence>
<comment type="caution">
    <text evidence="1">The sequence shown here is derived from an EMBL/GenBank/DDBJ whole genome shotgun (WGS) entry which is preliminary data.</text>
</comment>
<dbReference type="SUPFAM" id="SSF52833">
    <property type="entry name" value="Thioredoxin-like"/>
    <property type="match status" value="1"/>
</dbReference>
<dbReference type="InterPro" id="IPR036249">
    <property type="entry name" value="Thioredoxin-like_sf"/>
</dbReference>
<dbReference type="AlphaFoldDB" id="A0A152A6C5"/>
<accession>A0A152A6C5</accession>
<proteinExistence type="predicted"/>
<sequence>MSHSSFPRLESAAAQRDIYNRDDNNIIVFYYTKNDSPQSDLIRSEVDTLSASYPGVLFFEVNLDVNDNILDSEAARVVFTPSIKVFQRYASIQMPIQFITTGSTMDFNFALQSVSAGVAKPLV</sequence>
<name>A0A152A6C5_TIELA</name>
<dbReference type="Proteomes" id="UP000076078">
    <property type="component" value="Unassembled WGS sequence"/>
</dbReference>
<evidence type="ECO:0008006" key="3">
    <source>
        <dbReference type="Google" id="ProtNLM"/>
    </source>
</evidence>
<dbReference type="InParanoid" id="A0A152A6C5"/>
<protein>
    <recommendedName>
        <fullName evidence="3">Thioredoxin domain-containing protein</fullName>
    </recommendedName>
</protein>
<reference evidence="1 2" key="1">
    <citation type="submission" date="2015-12" db="EMBL/GenBank/DDBJ databases">
        <title>Dictyostelia acquired genes for synthesis and detection of signals that induce cell-type specialization by lateral gene transfer from prokaryotes.</title>
        <authorList>
            <person name="Gloeckner G."/>
            <person name="Schaap P."/>
        </authorList>
    </citation>
    <scope>NUCLEOTIDE SEQUENCE [LARGE SCALE GENOMIC DNA]</scope>
    <source>
        <strain evidence="1 2">TK</strain>
    </source>
</reference>
<organism evidence="1 2">
    <name type="scientific">Tieghemostelium lacteum</name>
    <name type="common">Slime mold</name>
    <name type="synonym">Dictyostelium lacteum</name>
    <dbReference type="NCBI Taxonomy" id="361077"/>
    <lineage>
        <taxon>Eukaryota</taxon>
        <taxon>Amoebozoa</taxon>
        <taxon>Evosea</taxon>
        <taxon>Eumycetozoa</taxon>
        <taxon>Dictyostelia</taxon>
        <taxon>Dictyosteliales</taxon>
        <taxon>Raperosteliaceae</taxon>
        <taxon>Tieghemostelium</taxon>
    </lineage>
</organism>